<organism evidence="2 3">
    <name type="scientific">Zopfia rhizophila CBS 207.26</name>
    <dbReference type="NCBI Taxonomy" id="1314779"/>
    <lineage>
        <taxon>Eukaryota</taxon>
        <taxon>Fungi</taxon>
        <taxon>Dikarya</taxon>
        <taxon>Ascomycota</taxon>
        <taxon>Pezizomycotina</taxon>
        <taxon>Dothideomycetes</taxon>
        <taxon>Dothideomycetes incertae sedis</taxon>
        <taxon>Zopfiaceae</taxon>
        <taxon>Zopfia</taxon>
    </lineage>
</organism>
<dbReference type="OrthoDB" id="5382128at2759"/>
<evidence type="ECO:0000313" key="3">
    <source>
        <dbReference type="Proteomes" id="UP000800200"/>
    </source>
</evidence>
<evidence type="ECO:0000313" key="2">
    <source>
        <dbReference type="EMBL" id="KAF2187930.1"/>
    </source>
</evidence>
<name>A0A6A6ECR6_9PEZI</name>
<dbReference type="EMBL" id="ML994625">
    <property type="protein sequence ID" value="KAF2187930.1"/>
    <property type="molecule type" value="Genomic_DNA"/>
</dbReference>
<reference evidence="2" key="1">
    <citation type="journal article" date="2020" name="Stud. Mycol.">
        <title>101 Dothideomycetes genomes: a test case for predicting lifestyles and emergence of pathogens.</title>
        <authorList>
            <person name="Haridas S."/>
            <person name="Albert R."/>
            <person name="Binder M."/>
            <person name="Bloem J."/>
            <person name="Labutti K."/>
            <person name="Salamov A."/>
            <person name="Andreopoulos B."/>
            <person name="Baker S."/>
            <person name="Barry K."/>
            <person name="Bills G."/>
            <person name="Bluhm B."/>
            <person name="Cannon C."/>
            <person name="Castanera R."/>
            <person name="Culley D."/>
            <person name="Daum C."/>
            <person name="Ezra D."/>
            <person name="Gonzalez J."/>
            <person name="Henrissat B."/>
            <person name="Kuo A."/>
            <person name="Liang C."/>
            <person name="Lipzen A."/>
            <person name="Lutzoni F."/>
            <person name="Magnuson J."/>
            <person name="Mondo S."/>
            <person name="Nolan M."/>
            <person name="Ohm R."/>
            <person name="Pangilinan J."/>
            <person name="Park H.-J."/>
            <person name="Ramirez L."/>
            <person name="Alfaro M."/>
            <person name="Sun H."/>
            <person name="Tritt A."/>
            <person name="Yoshinaga Y."/>
            <person name="Zwiers L.-H."/>
            <person name="Turgeon B."/>
            <person name="Goodwin S."/>
            <person name="Spatafora J."/>
            <person name="Crous P."/>
            <person name="Grigoriev I."/>
        </authorList>
    </citation>
    <scope>NUCLEOTIDE SEQUENCE</scope>
    <source>
        <strain evidence="2">CBS 207.26</strain>
    </source>
</reference>
<dbReference type="AlphaFoldDB" id="A0A6A6ECR6"/>
<feature type="compositionally biased region" description="Polar residues" evidence="1">
    <location>
        <begin position="1"/>
        <end position="24"/>
    </location>
</feature>
<feature type="region of interest" description="Disordered" evidence="1">
    <location>
        <begin position="1"/>
        <end position="27"/>
    </location>
</feature>
<gene>
    <name evidence="2" type="ORF">K469DRAFT_769806</name>
</gene>
<keyword evidence="3" id="KW-1185">Reference proteome</keyword>
<dbReference type="Proteomes" id="UP000800200">
    <property type="component" value="Unassembled WGS sequence"/>
</dbReference>
<accession>A0A6A6ECR6</accession>
<sequence>MATTGSTSSAVDSAGNLQDGSSRLDSPGGRNIKSAHYVATFFHAKWFERMWVSIEYAFCRQACVYTADDVIIWHPQRENFFDSFTWLFENFQRKLAECVEELGLAEFSHILLGQSCLGFLQISVAYLRAHPRQVRVHLRRVPIHLGALQIAAALNQILGFWAFVAMQFESCSLLVPDSRYGPPGMLGNAHRVTPTISQAADSQSFQMSPRRFHGTVISAA</sequence>
<protein>
    <submittedName>
        <fullName evidence="2">Uncharacterized protein</fullName>
    </submittedName>
</protein>
<proteinExistence type="predicted"/>
<evidence type="ECO:0000256" key="1">
    <source>
        <dbReference type="SAM" id="MobiDB-lite"/>
    </source>
</evidence>